<feature type="compositionally biased region" description="Basic and acidic residues" evidence="1">
    <location>
        <begin position="172"/>
        <end position="187"/>
    </location>
</feature>
<evidence type="ECO:0000256" key="1">
    <source>
        <dbReference type="SAM" id="MobiDB-lite"/>
    </source>
</evidence>
<dbReference type="AlphaFoldDB" id="A0A1I6HLM8"/>
<protein>
    <submittedName>
        <fullName evidence="2">Uncharacterized protein</fullName>
    </submittedName>
</protein>
<proteinExistence type="predicted"/>
<evidence type="ECO:0000313" key="2">
    <source>
        <dbReference type="EMBL" id="SFR55371.1"/>
    </source>
</evidence>
<sequence>MELDLLVWLLGAFFLAAAVFGVGAVAVAAWTATRTLDRLFTAVSPVRTGSASGIRDVEAHLATLASAPHVDSGVVRAVVPEARRGHGRLLARVRRTPGVRFDVVLPVEGHETTLPVWTPLPDRLTGRTEFERVAAACGVAPERISDAVGEEVAVKRLDDRWVVGAPRVGTPARDDSARSWVTETDRR</sequence>
<name>A0A1I6HLM8_9EURY</name>
<evidence type="ECO:0000313" key="3">
    <source>
        <dbReference type="Proteomes" id="UP000198531"/>
    </source>
</evidence>
<dbReference type="EMBL" id="FOYT01000002">
    <property type="protein sequence ID" value="SFR55371.1"/>
    <property type="molecule type" value="Genomic_DNA"/>
</dbReference>
<gene>
    <name evidence="2" type="ORF">SAMN04487947_2211</name>
</gene>
<keyword evidence="3" id="KW-1185">Reference proteome</keyword>
<accession>A0A1I6HLM8</accession>
<feature type="region of interest" description="Disordered" evidence="1">
    <location>
        <begin position="167"/>
        <end position="187"/>
    </location>
</feature>
<organism evidence="2 3">
    <name type="scientific">Halogeometricum rufum</name>
    <dbReference type="NCBI Taxonomy" id="553469"/>
    <lineage>
        <taxon>Archaea</taxon>
        <taxon>Methanobacteriati</taxon>
        <taxon>Methanobacteriota</taxon>
        <taxon>Stenosarchaea group</taxon>
        <taxon>Halobacteria</taxon>
        <taxon>Halobacteriales</taxon>
        <taxon>Haloferacaceae</taxon>
        <taxon>Halogeometricum</taxon>
    </lineage>
</organism>
<dbReference type="RefSeq" id="WP_089807567.1">
    <property type="nucleotide sequence ID" value="NZ_FOYT01000002.1"/>
</dbReference>
<reference evidence="3" key="1">
    <citation type="submission" date="2016-10" db="EMBL/GenBank/DDBJ databases">
        <authorList>
            <person name="Varghese N."/>
            <person name="Submissions S."/>
        </authorList>
    </citation>
    <scope>NUCLEOTIDE SEQUENCE [LARGE SCALE GENOMIC DNA]</scope>
    <source>
        <strain evidence="3">CGMCC 1.7736</strain>
    </source>
</reference>
<dbReference type="OrthoDB" id="292947at2157"/>
<dbReference type="Proteomes" id="UP000198531">
    <property type="component" value="Unassembled WGS sequence"/>
</dbReference>